<protein>
    <submittedName>
        <fullName evidence="1">Uncharacterized protein</fullName>
    </submittedName>
</protein>
<accession>A0ABC8TQ79</accession>
<feature type="non-terminal residue" evidence="1">
    <location>
        <position position="1"/>
    </location>
</feature>
<proteinExistence type="predicted"/>
<evidence type="ECO:0000313" key="2">
    <source>
        <dbReference type="Proteomes" id="UP001642360"/>
    </source>
</evidence>
<organism evidence="1 2">
    <name type="scientific">Ilex paraguariensis</name>
    <name type="common">yerba mate</name>
    <dbReference type="NCBI Taxonomy" id="185542"/>
    <lineage>
        <taxon>Eukaryota</taxon>
        <taxon>Viridiplantae</taxon>
        <taxon>Streptophyta</taxon>
        <taxon>Embryophyta</taxon>
        <taxon>Tracheophyta</taxon>
        <taxon>Spermatophyta</taxon>
        <taxon>Magnoliopsida</taxon>
        <taxon>eudicotyledons</taxon>
        <taxon>Gunneridae</taxon>
        <taxon>Pentapetalae</taxon>
        <taxon>asterids</taxon>
        <taxon>campanulids</taxon>
        <taxon>Aquifoliales</taxon>
        <taxon>Aquifoliaceae</taxon>
        <taxon>Ilex</taxon>
    </lineage>
</organism>
<comment type="caution">
    <text evidence="1">The sequence shown here is derived from an EMBL/GenBank/DDBJ whole genome shotgun (WGS) entry which is preliminary data.</text>
</comment>
<dbReference type="AlphaFoldDB" id="A0ABC8TQ79"/>
<gene>
    <name evidence="1" type="ORF">ILEXP_LOCUS41185</name>
</gene>
<reference evidence="1 2" key="1">
    <citation type="submission" date="2024-02" db="EMBL/GenBank/DDBJ databases">
        <authorList>
            <person name="Vignale AGUSTIN F."/>
            <person name="Sosa J E."/>
            <person name="Modenutti C."/>
        </authorList>
    </citation>
    <scope>NUCLEOTIDE SEQUENCE [LARGE SCALE GENOMIC DNA]</scope>
</reference>
<evidence type="ECO:0000313" key="1">
    <source>
        <dbReference type="EMBL" id="CAK9171605.1"/>
    </source>
</evidence>
<dbReference type="Proteomes" id="UP001642360">
    <property type="component" value="Unassembled WGS sequence"/>
</dbReference>
<dbReference type="EMBL" id="CAUOFW020005802">
    <property type="protein sequence ID" value="CAK9171605.1"/>
    <property type="molecule type" value="Genomic_DNA"/>
</dbReference>
<name>A0ABC8TQ79_9AQUA</name>
<sequence>VMDANISPRDLPTAYQKGGLTYEPLVNIRVIYKPPLNVESEEDKIFMILFLNVKRLFLQPTRYGMS</sequence>
<keyword evidence="2" id="KW-1185">Reference proteome</keyword>